<dbReference type="OrthoDB" id="10251574at2759"/>
<evidence type="ECO:0000256" key="2">
    <source>
        <dbReference type="ARBA" id="ARBA00022705"/>
    </source>
</evidence>
<dbReference type="InterPro" id="IPR012340">
    <property type="entry name" value="NA-bd_OB-fold"/>
</dbReference>
<reference evidence="6 7" key="1">
    <citation type="journal article" date="2015" name="Sci. Rep.">
        <title>Genome of the facultative scuticociliatosis pathogen Pseudocohnilembus persalinus provides insight into its virulence through horizontal gene transfer.</title>
        <authorList>
            <person name="Xiong J."/>
            <person name="Wang G."/>
            <person name="Cheng J."/>
            <person name="Tian M."/>
            <person name="Pan X."/>
            <person name="Warren A."/>
            <person name="Jiang C."/>
            <person name="Yuan D."/>
            <person name="Miao W."/>
        </authorList>
    </citation>
    <scope>NUCLEOTIDE SEQUENCE [LARGE SCALE GENOMIC DNA]</scope>
    <source>
        <strain evidence="6">36N120E</strain>
    </source>
</reference>
<dbReference type="GO" id="GO:0003697">
    <property type="term" value="F:single-stranded DNA binding"/>
    <property type="evidence" value="ECO:0007669"/>
    <property type="project" value="TreeGrafter"/>
</dbReference>
<name>A0A0V0QFR0_PSEPJ</name>
<dbReference type="SUPFAM" id="SSF50249">
    <property type="entry name" value="Nucleic acid-binding proteins"/>
    <property type="match status" value="1"/>
</dbReference>
<dbReference type="Gene3D" id="3.30.1640.10">
    <property type="entry name" value="mini-chromosome maintenance (MCM) complex, chain A, domain 1"/>
    <property type="match status" value="1"/>
</dbReference>
<dbReference type="InterPro" id="IPR027925">
    <property type="entry name" value="MCM_N"/>
</dbReference>
<dbReference type="Pfam" id="PF17207">
    <property type="entry name" value="MCM_OB"/>
    <property type="match status" value="1"/>
</dbReference>
<dbReference type="GO" id="GO:0005634">
    <property type="term" value="C:nucleus"/>
    <property type="evidence" value="ECO:0007669"/>
    <property type="project" value="TreeGrafter"/>
</dbReference>
<dbReference type="InParanoid" id="A0A0V0QFR0"/>
<protein>
    <submittedName>
        <fullName evidence="6">Nucleic acid-binding, OB-fold</fullName>
    </submittedName>
</protein>
<feature type="domain" description="MCM OB" evidence="5">
    <location>
        <begin position="207"/>
        <end position="244"/>
    </location>
</feature>
<comment type="similarity">
    <text evidence="1">Belongs to the MCM family.</text>
</comment>
<dbReference type="InterPro" id="IPR031327">
    <property type="entry name" value="MCM"/>
</dbReference>
<dbReference type="EMBL" id="LDAU01000180">
    <property type="protein sequence ID" value="KRX01028.1"/>
    <property type="molecule type" value="Genomic_DNA"/>
</dbReference>
<dbReference type="Pfam" id="PF14551">
    <property type="entry name" value="MCM_N"/>
    <property type="match status" value="1"/>
</dbReference>
<evidence type="ECO:0000256" key="3">
    <source>
        <dbReference type="SAM" id="MobiDB-lite"/>
    </source>
</evidence>
<sequence length="251" mass="29347">MNNSQYGDNQSVSSHFQQNQTHSLSQRHLTQTQIRTTLASQTQQPSYLPSNQHSQLQSQQQSDDGSVLGAQIMNFSIEEIREGYKKFLLEFEGQRQVLDQTQMEEEQQESYEFTYREKMNNMKDSGDFFLMINADHLRQYNQDIYKRMINFPGDIIPILDSVSIDTYQELRKAMREQGLNQESDQEIFSDANKILVGIYNLRHSKRIRDISPKDINKLISIKGIVIRVSSIFPEMRQAAFQCLQYSLIRKS</sequence>
<feature type="compositionally biased region" description="Polar residues" evidence="3">
    <location>
        <begin position="1"/>
        <end position="49"/>
    </location>
</feature>
<feature type="region of interest" description="Disordered" evidence="3">
    <location>
        <begin position="1"/>
        <end position="63"/>
    </location>
</feature>
<organism evidence="6 7">
    <name type="scientific">Pseudocohnilembus persalinus</name>
    <name type="common">Ciliate</name>
    <dbReference type="NCBI Taxonomy" id="266149"/>
    <lineage>
        <taxon>Eukaryota</taxon>
        <taxon>Sar</taxon>
        <taxon>Alveolata</taxon>
        <taxon>Ciliophora</taxon>
        <taxon>Intramacronucleata</taxon>
        <taxon>Oligohymenophorea</taxon>
        <taxon>Scuticociliatia</taxon>
        <taxon>Philasterida</taxon>
        <taxon>Pseudocohnilembidae</taxon>
        <taxon>Pseudocohnilembus</taxon>
    </lineage>
</organism>
<evidence type="ECO:0000256" key="1">
    <source>
        <dbReference type="ARBA" id="ARBA00008010"/>
    </source>
</evidence>
<accession>A0A0V0QFR0</accession>
<dbReference type="Gene3D" id="2.20.28.10">
    <property type="match status" value="1"/>
</dbReference>
<dbReference type="PANTHER" id="PTHR11630:SF66">
    <property type="entry name" value="DNA REPLICATION LICENSING FACTOR MCM4"/>
    <property type="match status" value="1"/>
</dbReference>
<keyword evidence="7" id="KW-1185">Reference proteome</keyword>
<dbReference type="GO" id="GO:1902975">
    <property type="term" value="P:mitotic DNA replication initiation"/>
    <property type="evidence" value="ECO:0007669"/>
    <property type="project" value="TreeGrafter"/>
</dbReference>
<dbReference type="GO" id="GO:0006271">
    <property type="term" value="P:DNA strand elongation involved in DNA replication"/>
    <property type="evidence" value="ECO:0007669"/>
    <property type="project" value="TreeGrafter"/>
</dbReference>
<comment type="caution">
    <text evidence="6">The sequence shown here is derived from an EMBL/GenBank/DDBJ whole genome shotgun (WGS) entry which is preliminary data.</text>
</comment>
<dbReference type="InterPro" id="IPR033762">
    <property type="entry name" value="MCM_OB"/>
</dbReference>
<dbReference type="GO" id="GO:0000727">
    <property type="term" value="P:double-strand break repair via break-induced replication"/>
    <property type="evidence" value="ECO:0007669"/>
    <property type="project" value="TreeGrafter"/>
</dbReference>
<feature type="domain" description="MCM N-terminal" evidence="4">
    <location>
        <begin position="83"/>
        <end position="180"/>
    </location>
</feature>
<gene>
    <name evidence="6" type="ORF">PPERSA_09634</name>
</gene>
<keyword evidence="2" id="KW-0235">DNA replication</keyword>
<evidence type="ECO:0000259" key="5">
    <source>
        <dbReference type="Pfam" id="PF17207"/>
    </source>
</evidence>
<dbReference type="Proteomes" id="UP000054937">
    <property type="component" value="Unassembled WGS sequence"/>
</dbReference>
<evidence type="ECO:0000259" key="4">
    <source>
        <dbReference type="Pfam" id="PF14551"/>
    </source>
</evidence>
<dbReference type="OMA" id="DFFLMIN"/>
<dbReference type="AlphaFoldDB" id="A0A0V0QFR0"/>
<feature type="compositionally biased region" description="Low complexity" evidence="3">
    <location>
        <begin position="50"/>
        <end position="62"/>
    </location>
</feature>
<dbReference type="Gene3D" id="2.40.50.140">
    <property type="entry name" value="Nucleic acid-binding proteins"/>
    <property type="match status" value="1"/>
</dbReference>
<evidence type="ECO:0000313" key="6">
    <source>
        <dbReference type="EMBL" id="KRX01028.1"/>
    </source>
</evidence>
<evidence type="ECO:0000313" key="7">
    <source>
        <dbReference type="Proteomes" id="UP000054937"/>
    </source>
</evidence>
<proteinExistence type="inferred from homology"/>
<dbReference type="GO" id="GO:0042555">
    <property type="term" value="C:MCM complex"/>
    <property type="evidence" value="ECO:0007669"/>
    <property type="project" value="TreeGrafter"/>
</dbReference>
<dbReference type="GO" id="GO:0005524">
    <property type="term" value="F:ATP binding"/>
    <property type="evidence" value="ECO:0007669"/>
    <property type="project" value="InterPro"/>
</dbReference>
<dbReference type="PANTHER" id="PTHR11630">
    <property type="entry name" value="DNA REPLICATION LICENSING FACTOR MCM FAMILY MEMBER"/>
    <property type="match status" value="1"/>
</dbReference>
<dbReference type="GO" id="GO:0017116">
    <property type="term" value="F:single-stranded DNA helicase activity"/>
    <property type="evidence" value="ECO:0007669"/>
    <property type="project" value="TreeGrafter"/>
</dbReference>